<keyword evidence="1" id="KW-0001">2Fe-2S</keyword>
<dbReference type="SUPFAM" id="SSF54292">
    <property type="entry name" value="2Fe-2S ferredoxin-like"/>
    <property type="match status" value="1"/>
</dbReference>
<dbReference type="Pfam" id="PF00111">
    <property type="entry name" value="Fer2"/>
    <property type="match status" value="1"/>
</dbReference>
<dbReference type="PROSITE" id="PS00197">
    <property type="entry name" value="2FE2S_FER_1"/>
    <property type="match status" value="1"/>
</dbReference>
<protein>
    <submittedName>
        <fullName evidence="7">(2Fe-2S)-binding protein</fullName>
    </submittedName>
</protein>
<keyword evidence="4" id="KW-0408">Iron</keyword>
<dbReference type="EMBL" id="VXRG01000117">
    <property type="protein sequence ID" value="MXY94588.1"/>
    <property type="molecule type" value="Genomic_DNA"/>
</dbReference>
<dbReference type="PANTHER" id="PTHR44379">
    <property type="entry name" value="OXIDOREDUCTASE WITH IRON-SULFUR SUBUNIT"/>
    <property type="match status" value="1"/>
</dbReference>
<dbReference type="InterPro" id="IPR006058">
    <property type="entry name" value="2Fe2S_fd_BS"/>
</dbReference>
<dbReference type="GO" id="GO:0051537">
    <property type="term" value="F:2 iron, 2 sulfur cluster binding"/>
    <property type="evidence" value="ECO:0007669"/>
    <property type="project" value="UniProtKB-KW"/>
</dbReference>
<dbReference type="InterPro" id="IPR036884">
    <property type="entry name" value="2Fe-2S-bd_dom_sf"/>
</dbReference>
<dbReference type="Gene3D" id="3.10.20.30">
    <property type="match status" value="1"/>
</dbReference>
<proteinExistence type="predicted"/>
<dbReference type="InterPro" id="IPR012675">
    <property type="entry name" value="Beta-grasp_dom_sf"/>
</dbReference>
<dbReference type="InterPro" id="IPR036010">
    <property type="entry name" value="2Fe-2S_ferredoxin-like_sf"/>
</dbReference>
<feature type="domain" description="2Fe-2S ferredoxin-type" evidence="6">
    <location>
        <begin position="1"/>
        <end position="75"/>
    </location>
</feature>
<dbReference type="InterPro" id="IPR001041">
    <property type="entry name" value="2Fe-2S_ferredoxin-type"/>
</dbReference>
<keyword evidence="3" id="KW-0560">Oxidoreductase</keyword>
<evidence type="ECO:0000256" key="2">
    <source>
        <dbReference type="ARBA" id="ARBA00022723"/>
    </source>
</evidence>
<organism evidence="7">
    <name type="scientific">Caldilineaceae bacterium SB0664_bin_27</name>
    <dbReference type="NCBI Taxonomy" id="2605260"/>
    <lineage>
        <taxon>Bacteria</taxon>
        <taxon>Bacillati</taxon>
        <taxon>Chloroflexota</taxon>
        <taxon>Caldilineae</taxon>
        <taxon>Caldilineales</taxon>
        <taxon>Caldilineaceae</taxon>
    </lineage>
</organism>
<dbReference type="InterPro" id="IPR051452">
    <property type="entry name" value="Diverse_Oxidoreductases"/>
</dbReference>
<dbReference type="GO" id="GO:0046872">
    <property type="term" value="F:metal ion binding"/>
    <property type="evidence" value="ECO:0007669"/>
    <property type="project" value="UniProtKB-KW"/>
</dbReference>
<dbReference type="CDD" id="cd00207">
    <property type="entry name" value="fer2"/>
    <property type="match status" value="1"/>
</dbReference>
<name>A0A6B0YYV0_9CHLR</name>
<gene>
    <name evidence="7" type="ORF">F4Y42_14195</name>
</gene>
<evidence type="ECO:0000256" key="1">
    <source>
        <dbReference type="ARBA" id="ARBA00022714"/>
    </source>
</evidence>
<reference evidence="7" key="1">
    <citation type="submission" date="2019-09" db="EMBL/GenBank/DDBJ databases">
        <title>Characterisation of the sponge microbiome using genome-centric metagenomics.</title>
        <authorList>
            <person name="Engelberts J.P."/>
            <person name="Robbins S.J."/>
            <person name="De Goeij J.M."/>
            <person name="Aranda M."/>
            <person name="Bell S.C."/>
            <person name="Webster N.S."/>
        </authorList>
    </citation>
    <scope>NUCLEOTIDE SEQUENCE</scope>
    <source>
        <strain evidence="7">SB0664_bin_27</strain>
    </source>
</reference>
<sequence>MELHVNGKSYALEAPAEERLLWVLRDWLGLTGTKFGCGIGICGACTVHVNGAAVRSCLIPLAAVQGADIRTIEGLAETNGGGEIALHPVQQAFIDHQVPQCGWCMSGQIMQAASFLAQSPQPSEEEIVRAMSGNYCRCGCYVRIRQAIQQAAEMSGEKEAAT</sequence>
<evidence type="ECO:0000256" key="3">
    <source>
        <dbReference type="ARBA" id="ARBA00023002"/>
    </source>
</evidence>
<dbReference type="SUPFAM" id="SSF47741">
    <property type="entry name" value="CO dehydrogenase ISP C-domain like"/>
    <property type="match status" value="1"/>
</dbReference>
<dbReference type="PANTHER" id="PTHR44379:SF2">
    <property type="entry name" value="BLR6218 PROTEIN"/>
    <property type="match status" value="1"/>
</dbReference>
<comment type="caution">
    <text evidence="7">The sequence shown here is derived from an EMBL/GenBank/DDBJ whole genome shotgun (WGS) entry which is preliminary data.</text>
</comment>
<keyword evidence="5" id="KW-0411">Iron-sulfur</keyword>
<dbReference type="Pfam" id="PF01799">
    <property type="entry name" value="Fer2_2"/>
    <property type="match status" value="1"/>
</dbReference>
<evidence type="ECO:0000259" key="6">
    <source>
        <dbReference type="PROSITE" id="PS51085"/>
    </source>
</evidence>
<dbReference type="Gene3D" id="1.10.150.120">
    <property type="entry name" value="[2Fe-2S]-binding domain"/>
    <property type="match status" value="1"/>
</dbReference>
<dbReference type="PROSITE" id="PS51085">
    <property type="entry name" value="2FE2S_FER_2"/>
    <property type="match status" value="1"/>
</dbReference>
<evidence type="ECO:0000256" key="4">
    <source>
        <dbReference type="ARBA" id="ARBA00023004"/>
    </source>
</evidence>
<dbReference type="AlphaFoldDB" id="A0A6B0YYV0"/>
<dbReference type="GO" id="GO:0016491">
    <property type="term" value="F:oxidoreductase activity"/>
    <property type="evidence" value="ECO:0007669"/>
    <property type="project" value="UniProtKB-KW"/>
</dbReference>
<evidence type="ECO:0000256" key="5">
    <source>
        <dbReference type="ARBA" id="ARBA00023014"/>
    </source>
</evidence>
<accession>A0A6B0YYV0</accession>
<dbReference type="InterPro" id="IPR002888">
    <property type="entry name" value="2Fe-2S-bd"/>
</dbReference>
<evidence type="ECO:0000313" key="7">
    <source>
        <dbReference type="EMBL" id="MXY94588.1"/>
    </source>
</evidence>
<keyword evidence="2" id="KW-0479">Metal-binding</keyword>